<feature type="compositionally biased region" description="Low complexity" evidence="1">
    <location>
        <begin position="187"/>
        <end position="199"/>
    </location>
</feature>
<keyword evidence="4" id="KW-1185">Reference proteome</keyword>
<protein>
    <recommendedName>
        <fullName evidence="2">Protein Zds1 C-terminal domain-containing protein</fullName>
    </recommendedName>
</protein>
<feature type="non-terminal residue" evidence="3">
    <location>
        <position position="369"/>
    </location>
</feature>
<dbReference type="OrthoDB" id="5589766at2759"/>
<dbReference type="Proteomes" id="UP000269721">
    <property type="component" value="Unassembled WGS sequence"/>
</dbReference>
<feature type="domain" description="Protein Zds1 C-terminal" evidence="2">
    <location>
        <begin position="341"/>
        <end position="369"/>
    </location>
</feature>
<feature type="compositionally biased region" description="Basic residues" evidence="1">
    <location>
        <begin position="252"/>
        <end position="262"/>
    </location>
</feature>
<feature type="compositionally biased region" description="Low complexity" evidence="1">
    <location>
        <begin position="32"/>
        <end position="45"/>
    </location>
</feature>
<feature type="region of interest" description="Disordered" evidence="1">
    <location>
        <begin position="288"/>
        <end position="312"/>
    </location>
</feature>
<dbReference type="InterPro" id="IPR013941">
    <property type="entry name" value="ZDS1_C"/>
</dbReference>
<accession>A0A4P9W2A8</accession>
<feature type="region of interest" description="Disordered" evidence="1">
    <location>
        <begin position="184"/>
        <end position="262"/>
    </location>
</feature>
<name>A0A4P9W2A8_9FUNG</name>
<feature type="region of interest" description="Disordered" evidence="1">
    <location>
        <begin position="1"/>
        <end position="88"/>
    </location>
</feature>
<feature type="non-terminal residue" evidence="3">
    <location>
        <position position="1"/>
    </location>
</feature>
<evidence type="ECO:0000313" key="3">
    <source>
        <dbReference type="EMBL" id="RKO85495.1"/>
    </source>
</evidence>
<feature type="compositionally biased region" description="Basic residues" evidence="1">
    <location>
        <begin position="79"/>
        <end position="88"/>
    </location>
</feature>
<dbReference type="AlphaFoldDB" id="A0A4P9W2A8"/>
<dbReference type="Pfam" id="PF08632">
    <property type="entry name" value="Zds_C"/>
    <property type="match status" value="1"/>
</dbReference>
<dbReference type="EMBL" id="KZ999023">
    <property type="protein sequence ID" value="RKO85495.1"/>
    <property type="molecule type" value="Genomic_DNA"/>
</dbReference>
<organism evidence="3 4">
    <name type="scientific">Blyttiomyces helicus</name>
    <dbReference type="NCBI Taxonomy" id="388810"/>
    <lineage>
        <taxon>Eukaryota</taxon>
        <taxon>Fungi</taxon>
        <taxon>Fungi incertae sedis</taxon>
        <taxon>Chytridiomycota</taxon>
        <taxon>Chytridiomycota incertae sedis</taxon>
        <taxon>Chytridiomycetes</taxon>
        <taxon>Chytridiomycetes incertae sedis</taxon>
        <taxon>Blyttiomyces</taxon>
    </lineage>
</organism>
<evidence type="ECO:0000313" key="4">
    <source>
        <dbReference type="Proteomes" id="UP000269721"/>
    </source>
</evidence>
<gene>
    <name evidence="3" type="ORF">BDK51DRAFT_49417</name>
</gene>
<evidence type="ECO:0000259" key="2">
    <source>
        <dbReference type="Pfam" id="PF08632"/>
    </source>
</evidence>
<proteinExistence type="predicted"/>
<reference evidence="4" key="1">
    <citation type="journal article" date="2018" name="Nat. Microbiol.">
        <title>Leveraging single-cell genomics to expand the fungal tree of life.</title>
        <authorList>
            <person name="Ahrendt S.R."/>
            <person name="Quandt C.A."/>
            <person name="Ciobanu D."/>
            <person name="Clum A."/>
            <person name="Salamov A."/>
            <person name="Andreopoulos B."/>
            <person name="Cheng J.F."/>
            <person name="Woyke T."/>
            <person name="Pelin A."/>
            <person name="Henrissat B."/>
            <person name="Reynolds N.K."/>
            <person name="Benny G.L."/>
            <person name="Smith M.E."/>
            <person name="James T.Y."/>
            <person name="Grigoriev I.V."/>
        </authorList>
    </citation>
    <scope>NUCLEOTIDE SEQUENCE [LARGE SCALE GENOMIC DNA]</scope>
</reference>
<sequence length="369" mass="38365">EPETDGEAPADAVGRRRRGRAALFDAPEDQEAGVAGADGLDAGPAYSRRRHKGGEGGKDEEETLDVAGSAGRESLAPRGSKRSKRKAKGAIVLALPPKVADDASSTTLTSPSLADSGAICASFDHVKPEPALLSDASPIKPADLALPTISSTDTLVVPDAEPAIVAEADSTVVAVPDGASLSASDVAEPLPLSSPAPAAEADDHGSDDDSDASSIASNDSFDRMDLRQGGEGSSSDAPSHFIVDVEAGAGKGGKKKKGRKDGKLRGWISGLLGHKGEKKDAPAITIMEADPSQQLVPDVSTDGSRRSPSPEADFIAQQAADADWDAYPVERPEMYILNGSARFPLDIEKAIYRHSHGKLAQHRRPLHEQ</sequence>
<evidence type="ECO:0000256" key="1">
    <source>
        <dbReference type="SAM" id="MobiDB-lite"/>
    </source>
</evidence>